<feature type="transmembrane region" description="Helical" evidence="17">
    <location>
        <begin position="53"/>
        <end position="74"/>
    </location>
</feature>
<dbReference type="GO" id="GO:0000139">
    <property type="term" value="C:Golgi membrane"/>
    <property type="evidence" value="ECO:0007669"/>
    <property type="project" value="UniProtKB-SubCell"/>
</dbReference>
<keyword evidence="6" id="KW-0808">Transferase</keyword>
<dbReference type="InterPro" id="IPR052463">
    <property type="entry name" value="O-linked_mannose_GnT"/>
</dbReference>
<keyword evidence="4" id="KW-0597">Phosphoprotein</keyword>
<dbReference type="AlphaFoldDB" id="A0A7R9QN90"/>
<dbReference type="EC" id="2.4.1.-" evidence="17"/>
<keyword evidence="10 17" id="KW-1133">Transmembrane helix</keyword>
<proteinExistence type="inferred from homology"/>
<evidence type="ECO:0000256" key="14">
    <source>
        <dbReference type="ARBA" id="ARBA00023211"/>
    </source>
</evidence>
<evidence type="ECO:0000256" key="15">
    <source>
        <dbReference type="ARBA" id="ARBA00046887"/>
    </source>
</evidence>
<keyword evidence="11 17" id="KW-0333">Golgi apparatus</keyword>
<evidence type="ECO:0000256" key="1">
    <source>
        <dbReference type="ARBA" id="ARBA00004323"/>
    </source>
</evidence>
<evidence type="ECO:0000256" key="4">
    <source>
        <dbReference type="ARBA" id="ARBA00022553"/>
    </source>
</evidence>
<dbReference type="Proteomes" id="UP000728032">
    <property type="component" value="Unassembled WGS sequence"/>
</dbReference>
<organism evidence="19">
    <name type="scientific">Oppiella nova</name>
    <dbReference type="NCBI Taxonomy" id="334625"/>
    <lineage>
        <taxon>Eukaryota</taxon>
        <taxon>Metazoa</taxon>
        <taxon>Ecdysozoa</taxon>
        <taxon>Arthropoda</taxon>
        <taxon>Chelicerata</taxon>
        <taxon>Arachnida</taxon>
        <taxon>Acari</taxon>
        <taxon>Acariformes</taxon>
        <taxon>Sarcoptiformes</taxon>
        <taxon>Oribatida</taxon>
        <taxon>Brachypylina</taxon>
        <taxon>Oppioidea</taxon>
        <taxon>Oppiidae</taxon>
        <taxon>Oppiella</taxon>
    </lineage>
</organism>
<keyword evidence="8 17" id="KW-0479">Metal-binding</keyword>
<dbReference type="UniPathway" id="UPA00378"/>
<dbReference type="Pfam" id="PF15711">
    <property type="entry name" value="ILEI"/>
    <property type="match status" value="1"/>
</dbReference>
<keyword evidence="7 17" id="KW-0812">Transmembrane</keyword>
<feature type="domain" description="ILEI/PANDER" evidence="18">
    <location>
        <begin position="140"/>
        <end position="229"/>
    </location>
</feature>
<dbReference type="InterPro" id="IPR039474">
    <property type="entry name" value="POMGNT1_PANDER-like"/>
</dbReference>
<comment type="cofactor">
    <cofactor evidence="17">
        <name>Mn(2+)</name>
        <dbReference type="ChEBI" id="CHEBI:29035"/>
    </cofactor>
    <text evidence="17">The manganese ion interacts primarily with the substrate UDP-N-acetylglucosamine.</text>
</comment>
<dbReference type="EMBL" id="CAJPVJ010005155">
    <property type="protein sequence ID" value="CAG2169296.1"/>
    <property type="molecule type" value="Genomic_DNA"/>
</dbReference>
<evidence type="ECO:0000256" key="9">
    <source>
        <dbReference type="ARBA" id="ARBA00022968"/>
    </source>
</evidence>
<dbReference type="InterPro" id="IPR004139">
    <property type="entry name" value="Glyco_trans_13"/>
</dbReference>
<comment type="function">
    <text evidence="17">Participates in O-mannosyl glycosylation by catalyzing the addition of N-acetylglucosamine to O-linked mannose on glycoproteins. Catalyzes the synthesis of the GlcNAc(beta1-2)Man(alpha1-)O-Ser/Thr moiety on alpha-dystroglycan and other O-mannosylated proteins, providing the necessary basis for the addition of further carbohydrate moieties. Is specific for alpha linked terminal mannose.</text>
</comment>
<dbReference type="CDD" id="cd13937">
    <property type="entry name" value="PANDER_GnT-1_2_like"/>
    <property type="match status" value="1"/>
</dbReference>
<evidence type="ECO:0000256" key="16">
    <source>
        <dbReference type="ARBA" id="ARBA00049045"/>
    </source>
</evidence>
<dbReference type="PANTHER" id="PTHR46396">
    <property type="entry name" value="PROTEIN O-LINKED-MANNOSE BETA-1,2-N-ACETYLGLUCOSAMINYLTRANSFERASE 1"/>
    <property type="match status" value="1"/>
</dbReference>
<evidence type="ECO:0000313" key="20">
    <source>
        <dbReference type="Proteomes" id="UP000728032"/>
    </source>
</evidence>
<dbReference type="Pfam" id="PF03071">
    <property type="entry name" value="GNT-I"/>
    <property type="match status" value="1"/>
</dbReference>
<comment type="domain">
    <text evidence="17">The stem domain mediates specific interaction with beta-linked N-acetylglucosamine moieties of O-glycosylated proteins. It also interacts with its product, N-acetyl-beta-D-glucosaminyl-(1-&gt;2)-O-alpha-D-mannosylprotein.</text>
</comment>
<evidence type="ECO:0000256" key="10">
    <source>
        <dbReference type="ARBA" id="ARBA00022989"/>
    </source>
</evidence>
<sequence length="556" mass="63271">MYSLRPARSLPSLSGRRSSYHHHYHHQSSINLINTSPTFYFTPVMPRKMIAKLLQFIFFVILMVTVIINILFIVDTTQRLRSESKISDDSSANDVRPNSLKLQESHNRVLKVEVLSSQSKVSITVDGTTILDDSDENKGRGIHVLVLHQSTGSVMAQRLFDTYSPHEDEAMSLFLSMITDGRIIILCIKDEGTFQMKQSTRDVLKRLGSLRSQQIGWRDMWAMVAQKGGKMLAESYNRSPEFNSWGAPVMLRVEIGLSSVSDSECNWSQNDENVRRKNFCSHIEGYGSVCSCAEPAPLSLTGKVNFSDPISAVPVAIVASNRPHYLYRMLRSLLSSTGCNPSMITVFIDGYFEEPLEVTKLFGLRGIQHTPIGVGNARISQHYKASLTATFNLFPDSKYAIILEEDLDVSPDFFTYFSQTMRLLDEDESIYCISAWNDQDNYERLIHNLLRKAIVVDHSKSPCEHNFIPDTKDQTYVVFIKMNAPKDYSTWLAVAKCLKIWDLDPRGYHNSMWRFFYKGNHVLVVGVPNSPYSSFKPSHVTPIYLEDKKIDVNRLK</sequence>
<evidence type="ECO:0000256" key="2">
    <source>
        <dbReference type="ARBA" id="ARBA00004922"/>
    </source>
</evidence>
<reference evidence="19" key="1">
    <citation type="submission" date="2020-11" db="EMBL/GenBank/DDBJ databases">
        <authorList>
            <person name="Tran Van P."/>
        </authorList>
    </citation>
    <scope>NUCLEOTIDE SEQUENCE</scope>
</reference>
<evidence type="ECO:0000256" key="5">
    <source>
        <dbReference type="ARBA" id="ARBA00022676"/>
    </source>
</evidence>
<comment type="subunit">
    <text evidence="15">Interacts with DAG1 (via O-linked mannose moiety). Interacts (via transmembrane domain) with FKTN; the interaction is direct and is required for normal location in Golgi membranes.</text>
</comment>
<dbReference type="PROSITE" id="PS52031">
    <property type="entry name" value="GG_LECTIN"/>
    <property type="match status" value="1"/>
</dbReference>
<keyword evidence="9 17" id="KW-0735">Signal-anchor</keyword>
<dbReference type="Gene3D" id="3.90.550.10">
    <property type="entry name" value="Spore Coat Polysaccharide Biosynthesis Protein SpsA, Chain A"/>
    <property type="match status" value="1"/>
</dbReference>
<evidence type="ECO:0000256" key="8">
    <source>
        <dbReference type="ARBA" id="ARBA00022723"/>
    </source>
</evidence>
<evidence type="ECO:0000259" key="18">
    <source>
        <dbReference type="Pfam" id="PF15711"/>
    </source>
</evidence>
<dbReference type="GO" id="GO:0047223">
    <property type="term" value="F:beta-1,3-galactosyl-O-glycosyl-glycoprotein beta-1,3-N-acetylglucosaminyltransferase activity"/>
    <property type="evidence" value="ECO:0007669"/>
    <property type="project" value="TreeGrafter"/>
</dbReference>
<protein>
    <recommendedName>
        <fullName evidence="17">Protein O-linked-mannose beta-1,2-N-acetylglucosaminyltransferase</fullName>
        <shortName evidence="17">POMGnT1</shortName>
        <ecNumber evidence="17">2.4.1.-</ecNumber>
    </recommendedName>
</protein>
<accession>A0A7R9QN90</accession>
<dbReference type="GO" id="GO:0016266">
    <property type="term" value="P:protein O-linked glycosylation via N-acetyl-galactosamine"/>
    <property type="evidence" value="ECO:0007669"/>
    <property type="project" value="TreeGrafter"/>
</dbReference>
<comment type="similarity">
    <text evidence="3 17">Belongs to the glycosyltransferase 13 family.</text>
</comment>
<evidence type="ECO:0000256" key="7">
    <source>
        <dbReference type="ARBA" id="ARBA00022692"/>
    </source>
</evidence>
<evidence type="ECO:0000256" key="6">
    <source>
        <dbReference type="ARBA" id="ARBA00022679"/>
    </source>
</evidence>
<keyword evidence="12 17" id="KW-0472">Membrane</keyword>
<dbReference type="PANTHER" id="PTHR46396:SF1">
    <property type="entry name" value="PROTEIN O-LINKED-MANNOSE BETA-1,2-N-ACETYLGLUCOSAMINYLTRANSFERASE 1"/>
    <property type="match status" value="1"/>
</dbReference>
<evidence type="ECO:0000313" key="19">
    <source>
        <dbReference type="EMBL" id="CAD7652109.1"/>
    </source>
</evidence>
<evidence type="ECO:0000256" key="17">
    <source>
        <dbReference type="RuleBase" id="RU368119"/>
    </source>
</evidence>
<dbReference type="InterPro" id="IPR029044">
    <property type="entry name" value="Nucleotide-diphossugar_trans"/>
</dbReference>
<dbReference type="GO" id="GO:0030145">
    <property type="term" value="F:manganese ion binding"/>
    <property type="evidence" value="ECO:0007669"/>
    <property type="project" value="UniProtKB-UniRule"/>
</dbReference>
<dbReference type="OrthoDB" id="440755at2759"/>
<dbReference type="InterPro" id="IPR039477">
    <property type="entry name" value="ILEI/PANDER_dom"/>
</dbReference>
<evidence type="ECO:0000256" key="11">
    <source>
        <dbReference type="ARBA" id="ARBA00023034"/>
    </source>
</evidence>
<keyword evidence="13" id="KW-1015">Disulfide bond</keyword>
<name>A0A7R9QN90_9ACAR</name>
<comment type="pathway">
    <text evidence="2 17">Protein modification; protein glycosylation.</text>
</comment>
<keyword evidence="20" id="KW-1185">Reference proteome</keyword>
<evidence type="ECO:0000256" key="3">
    <source>
        <dbReference type="ARBA" id="ARBA00006492"/>
    </source>
</evidence>
<keyword evidence="5 17" id="KW-0328">Glycosyltransferase</keyword>
<dbReference type="SUPFAM" id="SSF53448">
    <property type="entry name" value="Nucleotide-diphospho-sugar transferases"/>
    <property type="match status" value="1"/>
</dbReference>
<comment type="catalytic activity">
    <reaction evidence="16 17">
        <text>3-O-(alpha-D-mannosyl)-L-threonyl-[protein] + UDP-N-acetyl-alpha-D-glucosamine = 3-O-(N-acetyl-beta-D-glucosaminyl-(1-&gt;2)-alpha-D-mannosyl)-L-threonyl-[protein] + UDP + H(+)</text>
        <dbReference type="Rhea" id="RHEA:54128"/>
        <dbReference type="Rhea" id="RHEA-COMP:13547"/>
        <dbReference type="Rhea" id="RHEA-COMP:13802"/>
        <dbReference type="ChEBI" id="CHEBI:15378"/>
        <dbReference type="ChEBI" id="CHEBI:57705"/>
        <dbReference type="ChEBI" id="CHEBI:58223"/>
        <dbReference type="ChEBI" id="CHEBI:137323"/>
        <dbReference type="ChEBI" id="CHEBI:138067"/>
    </reaction>
</comment>
<keyword evidence="14 17" id="KW-0464">Manganese</keyword>
<comment type="subcellular location">
    <subcellularLocation>
        <location evidence="1 17">Golgi apparatus membrane</location>
        <topology evidence="1 17">Single-pass type II membrane protein</topology>
    </subcellularLocation>
</comment>
<evidence type="ECO:0000256" key="13">
    <source>
        <dbReference type="ARBA" id="ARBA00023157"/>
    </source>
</evidence>
<gene>
    <name evidence="19" type="ORF">ONB1V03_LOCUS8775</name>
</gene>
<dbReference type="EMBL" id="OC919980">
    <property type="protein sequence ID" value="CAD7652109.1"/>
    <property type="molecule type" value="Genomic_DNA"/>
</dbReference>
<evidence type="ECO:0000256" key="12">
    <source>
        <dbReference type="ARBA" id="ARBA00023136"/>
    </source>
</evidence>